<dbReference type="PANTHER" id="PTHR24373">
    <property type="entry name" value="SLIT RELATED LEUCINE-RICH REPEAT NEURONAL PROTEIN"/>
    <property type="match status" value="1"/>
</dbReference>
<keyword evidence="1" id="KW-0433">Leucine-rich repeat</keyword>
<sequence length="465" mass="53377">MWKISRYLLLITFIWLHLRFSSANSTEENCDLRQAKSNTSRTCDLKEHDQRLVCFHGLEDKWKSEGEYVRTLVLCYWPAETFDPQDVLQGFSSLKKLIIEKSNLTRLVSTFSNKSRSIEKLEIIETELKELPRGAFDDLLNLKILDVRNNSLQEIDVETFNIHSLHHVYLSGNPLKCSENTKWILDQGKGSLSHKITDKEHLRCTVPYDGRPLIPVVEIINTLKDECRKTVCDCELVYVLGNGGKHIQKQLTAFTSVNCSHRGLTEMPNFLPANTTTLRLSGNQITDVTPLTTNPVYEGVIDLYLDNNMIRSIVKLEGSSWVDRFRVLDLRGNKLNDLPTYALQNALQHNQNAVSLFLGKNPWQCDCFFTPGFQDLIIRYTNIVKDTNDVKCSLNNGDENSGKIIRDLKRTEICVSPEENILIHPLDVLNIILALLIFFIIGKLLYDYWCFKKTGKLPWIVTKIP</sequence>
<dbReference type="GO" id="GO:0031012">
    <property type="term" value="C:extracellular matrix"/>
    <property type="evidence" value="ECO:0007669"/>
    <property type="project" value="TreeGrafter"/>
</dbReference>
<keyword evidence="4" id="KW-0472">Membrane</keyword>
<dbReference type="SUPFAM" id="SSF52058">
    <property type="entry name" value="L domain-like"/>
    <property type="match status" value="1"/>
</dbReference>
<dbReference type="InterPro" id="IPR003591">
    <property type="entry name" value="Leu-rich_rpt_typical-subtyp"/>
</dbReference>
<keyword evidence="4" id="KW-0812">Transmembrane</keyword>
<dbReference type="CTD" id="37010"/>
<evidence type="ECO:0000256" key="4">
    <source>
        <dbReference type="SAM" id="Phobius"/>
    </source>
</evidence>
<dbReference type="SMART" id="SM00369">
    <property type="entry name" value="LRR_TYP"/>
    <property type="match status" value="3"/>
</dbReference>
<evidence type="ECO:0000313" key="6">
    <source>
        <dbReference type="Proteomes" id="UP000694925"/>
    </source>
</evidence>
<protein>
    <submittedName>
        <fullName evidence="7">Protein singed wings 2</fullName>
    </submittedName>
</protein>
<dbReference type="AlphaFoldDB" id="A0AAJ7RZI2"/>
<evidence type="ECO:0000313" key="7">
    <source>
        <dbReference type="RefSeq" id="XP_026668549.1"/>
    </source>
</evidence>
<dbReference type="InterPro" id="IPR001611">
    <property type="entry name" value="Leu-rich_rpt"/>
</dbReference>
<evidence type="ECO:0000256" key="5">
    <source>
        <dbReference type="SAM" id="SignalP"/>
    </source>
</evidence>
<dbReference type="Pfam" id="PF13855">
    <property type="entry name" value="LRR_8"/>
    <property type="match status" value="1"/>
</dbReference>
<dbReference type="Gene3D" id="3.80.10.10">
    <property type="entry name" value="Ribonuclease Inhibitor"/>
    <property type="match status" value="2"/>
</dbReference>
<feature type="transmembrane region" description="Helical" evidence="4">
    <location>
        <begin position="428"/>
        <end position="446"/>
    </location>
</feature>
<keyword evidence="3" id="KW-0677">Repeat</keyword>
<dbReference type="RefSeq" id="XP_026668549.1">
    <property type="nucleotide sequence ID" value="XM_026812748.1"/>
</dbReference>
<name>A0AAJ7RZI2_9HYME</name>
<evidence type="ECO:0000256" key="2">
    <source>
        <dbReference type="ARBA" id="ARBA00022729"/>
    </source>
</evidence>
<evidence type="ECO:0000256" key="1">
    <source>
        <dbReference type="ARBA" id="ARBA00022614"/>
    </source>
</evidence>
<feature type="chain" id="PRO_5042465794" evidence="5">
    <location>
        <begin position="24"/>
        <end position="465"/>
    </location>
</feature>
<dbReference type="InterPro" id="IPR032675">
    <property type="entry name" value="LRR_dom_sf"/>
</dbReference>
<dbReference type="KEGG" id="ccal:108623978"/>
<dbReference type="PANTHER" id="PTHR24373:SF370">
    <property type="entry name" value="FISH-LIPS, ISOFORM E"/>
    <property type="match status" value="1"/>
</dbReference>
<evidence type="ECO:0000256" key="3">
    <source>
        <dbReference type="ARBA" id="ARBA00022737"/>
    </source>
</evidence>
<keyword evidence="2 5" id="KW-0732">Signal</keyword>
<dbReference type="PROSITE" id="PS51450">
    <property type="entry name" value="LRR"/>
    <property type="match status" value="1"/>
</dbReference>
<gene>
    <name evidence="7" type="primary">LOC108623978</name>
</gene>
<keyword evidence="4" id="KW-1133">Transmembrane helix</keyword>
<reference evidence="7" key="1">
    <citation type="submission" date="2025-08" db="UniProtKB">
        <authorList>
            <consortium name="RefSeq"/>
        </authorList>
    </citation>
    <scope>IDENTIFICATION</scope>
    <source>
        <tissue evidence="7">Whole body</tissue>
    </source>
</reference>
<accession>A0AAJ7RZI2</accession>
<keyword evidence="6" id="KW-1185">Reference proteome</keyword>
<organism evidence="6 7">
    <name type="scientific">Ceratina calcarata</name>
    <dbReference type="NCBI Taxonomy" id="156304"/>
    <lineage>
        <taxon>Eukaryota</taxon>
        <taxon>Metazoa</taxon>
        <taxon>Ecdysozoa</taxon>
        <taxon>Arthropoda</taxon>
        <taxon>Hexapoda</taxon>
        <taxon>Insecta</taxon>
        <taxon>Pterygota</taxon>
        <taxon>Neoptera</taxon>
        <taxon>Endopterygota</taxon>
        <taxon>Hymenoptera</taxon>
        <taxon>Apocrita</taxon>
        <taxon>Aculeata</taxon>
        <taxon>Apoidea</taxon>
        <taxon>Anthophila</taxon>
        <taxon>Apidae</taxon>
        <taxon>Ceratina</taxon>
        <taxon>Zadontomerus</taxon>
    </lineage>
</organism>
<dbReference type="InterPro" id="IPR050328">
    <property type="entry name" value="Dev_Immune_Receptor"/>
</dbReference>
<feature type="signal peptide" evidence="5">
    <location>
        <begin position="1"/>
        <end position="23"/>
    </location>
</feature>
<dbReference type="GO" id="GO:0005615">
    <property type="term" value="C:extracellular space"/>
    <property type="evidence" value="ECO:0007669"/>
    <property type="project" value="TreeGrafter"/>
</dbReference>
<dbReference type="Proteomes" id="UP000694925">
    <property type="component" value="Unplaced"/>
</dbReference>
<dbReference type="GeneID" id="108623978"/>
<proteinExistence type="predicted"/>